<reference evidence="2 3" key="1">
    <citation type="submission" date="2019-12" db="EMBL/GenBank/DDBJ databases">
        <title>Chromosome-level assembly of the Caenorhabditis remanei genome.</title>
        <authorList>
            <person name="Teterina A.A."/>
            <person name="Willis J.H."/>
            <person name="Phillips P.C."/>
        </authorList>
    </citation>
    <scope>NUCLEOTIDE SEQUENCE [LARGE SCALE GENOMIC DNA]</scope>
    <source>
        <strain evidence="2 3">PX506</strain>
        <tissue evidence="2">Whole organism</tissue>
    </source>
</reference>
<feature type="transmembrane region" description="Helical" evidence="1">
    <location>
        <begin position="517"/>
        <end position="539"/>
    </location>
</feature>
<dbReference type="EMBL" id="WUAV01000002">
    <property type="protein sequence ID" value="KAF1767317.1"/>
    <property type="molecule type" value="Genomic_DNA"/>
</dbReference>
<evidence type="ECO:0000313" key="3">
    <source>
        <dbReference type="Proteomes" id="UP000483820"/>
    </source>
</evidence>
<dbReference type="KEGG" id="crq:GCK72_007276"/>
<dbReference type="InterPro" id="IPR021942">
    <property type="entry name" value="DUF3557"/>
</dbReference>
<name>A0A6A5HLG2_CAERE</name>
<organism evidence="2 3">
    <name type="scientific">Caenorhabditis remanei</name>
    <name type="common">Caenorhabditis vulgaris</name>
    <dbReference type="NCBI Taxonomy" id="31234"/>
    <lineage>
        <taxon>Eukaryota</taxon>
        <taxon>Metazoa</taxon>
        <taxon>Ecdysozoa</taxon>
        <taxon>Nematoda</taxon>
        <taxon>Chromadorea</taxon>
        <taxon>Rhabditida</taxon>
        <taxon>Rhabditina</taxon>
        <taxon>Rhabditomorpha</taxon>
        <taxon>Rhabditoidea</taxon>
        <taxon>Rhabditidae</taxon>
        <taxon>Peloderinae</taxon>
        <taxon>Caenorhabditis</taxon>
    </lineage>
</organism>
<evidence type="ECO:0000256" key="1">
    <source>
        <dbReference type="SAM" id="Phobius"/>
    </source>
</evidence>
<protein>
    <submittedName>
        <fullName evidence="2">Uncharacterized protein</fullName>
    </submittedName>
</protein>
<dbReference type="Proteomes" id="UP000483820">
    <property type="component" value="Chromosome II"/>
</dbReference>
<gene>
    <name evidence="2" type="ORF">GCK72_007276</name>
</gene>
<sequence length="551" mass="63610">MTKPWTYLSLKAVFQYMDVNKRLQVNSHCPALRSAESSVPLSLQSLTLNKRKIVANDVCYKVESKSQRIKSILDGRKHVRVEILKIRNSSVIPDRLKFRTRNLDFGNLNLEKVPSFINRASFPLRELRVNISKTPNLEKHLRCTQALVLFETNLDQEKSDWIRSVLYDRKGPNIVLENFILSSEDTIALIQNWRNHHKDIGTVLTIHHEYGVLPLSNVAELMDVFNGRNAYFNDSVLQLEINFHCPGLRSAESSVPLNLQSLILTKRKIVPNDVCYKVESKYQRIKSILDGRKHVRVEFLKIRNSRVIPDSLKIRTRSLDSGDLNLERVLPFIDKSSFPLRELRVNIAKTPNLERYLGCTQTLILFETKHDRENVDLIRTILYDRKSSNIVLENISLSSNDTVALIQNWRNNQKKIGTVLTMQNRFRIIPIVCPVGDEFPYVNEILRVSNGTHANFNDSVLQNNMDRRCISFPFNETSELVLYSVRDEPIWNRRIKLEVMPIGSTGPETLFDIFIDLLVLLSYIFLLLIALIFVALASAKLETMLAVRRTD</sequence>
<evidence type="ECO:0000313" key="2">
    <source>
        <dbReference type="EMBL" id="KAF1767317.1"/>
    </source>
</evidence>
<keyword evidence="1" id="KW-0472">Membrane</keyword>
<dbReference type="RefSeq" id="XP_053590276.1">
    <property type="nucleotide sequence ID" value="XM_053726082.1"/>
</dbReference>
<comment type="caution">
    <text evidence="2">The sequence shown here is derived from an EMBL/GenBank/DDBJ whole genome shotgun (WGS) entry which is preliminary data.</text>
</comment>
<proteinExistence type="predicted"/>
<dbReference type="Pfam" id="PF12078">
    <property type="entry name" value="DUF3557"/>
    <property type="match status" value="2"/>
</dbReference>
<keyword evidence="1" id="KW-1133">Transmembrane helix</keyword>
<dbReference type="GeneID" id="9802268"/>
<dbReference type="CTD" id="9802268"/>
<dbReference type="PANTHER" id="PTHR31379:SF1">
    <property type="entry name" value="F-BOX C PROTEIN-RELATED"/>
    <property type="match status" value="1"/>
</dbReference>
<dbReference type="PANTHER" id="PTHR31379">
    <property type="entry name" value="F-BOX C PROTEIN-RELATED-RELATED"/>
    <property type="match status" value="1"/>
</dbReference>
<dbReference type="AlphaFoldDB" id="A0A6A5HLG2"/>
<accession>A0A6A5HLG2</accession>
<keyword evidence="1" id="KW-0812">Transmembrane</keyword>